<evidence type="ECO:0000313" key="4">
    <source>
        <dbReference type="Proteomes" id="UP001604336"/>
    </source>
</evidence>
<dbReference type="CDD" id="cd06222">
    <property type="entry name" value="RNase_H_like"/>
    <property type="match status" value="1"/>
</dbReference>
<dbReference type="PANTHER" id="PTHR47723:SF19">
    <property type="entry name" value="POLYNUCLEOTIDYL TRANSFERASE, RIBONUCLEASE H-LIKE SUPERFAMILY PROTEIN"/>
    <property type="match status" value="1"/>
</dbReference>
<accession>A0ABD1SEG6</accession>
<feature type="domain" description="RNase H type-1" evidence="2">
    <location>
        <begin position="94"/>
        <end position="159"/>
    </location>
</feature>
<keyword evidence="1" id="KW-0732">Signal</keyword>
<evidence type="ECO:0000259" key="2">
    <source>
        <dbReference type="Pfam" id="PF13456"/>
    </source>
</evidence>
<sequence>MAAAREGANSNLLLLFICWFLWLERNEAKQRGDRMNITGVIWNVKNLLHNLKRARLFTRDAWNGCKKVAEELEIVVQRRSKPKSIIVQWLKPKGGGGTIRDEHGRLCLAYCEKYGVATSIEAELFELRTGLKLCKERDITSVWAEVDSQTALELLTEGSRGPWWNTYLQ</sequence>
<feature type="chain" id="PRO_5044849383" description="RNase H type-1 domain-containing protein" evidence="1">
    <location>
        <begin position="29"/>
        <end position="169"/>
    </location>
</feature>
<dbReference type="InterPro" id="IPR053151">
    <property type="entry name" value="RNase_H-like"/>
</dbReference>
<comment type="caution">
    <text evidence="3">The sequence shown here is derived from an EMBL/GenBank/DDBJ whole genome shotgun (WGS) entry which is preliminary data.</text>
</comment>
<reference evidence="4" key="1">
    <citation type="submission" date="2024-07" db="EMBL/GenBank/DDBJ databases">
        <title>Two chromosome-level genome assemblies of Korean endemic species Abeliophyllum distichum and Forsythia ovata (Oleaceae).</title>
        <authorList>
            <person name="Jang H."/>
        </authorList>
    </citation>
    <scope>NUCLEOTIDE SEQUENCE [LARGE SCALE GENOMIC DNA]</scope>
</reference>
<gene>
    <name evidence="3" type="ORF">Adt_24596</name>
</gene>
<proteinExistence type="predicted"/>
<name>A0ABD1SEG6_9LAMI</name>
<protein>
    <recommendedName>
        <fullName evidence="2">RNase H type-1 domain-containing protein</fullName>
    </recommendedName>
</protein>
<organism evidence="3 4">
    <name type="scientific">Abeliophyllum distichum</name>
    <dbReference type="NCBI Taxonomy" id="126358"/>
    <lineage>
        <taxon>Eukaryota</taxon>
        <taxon>Viridiplantae</taxon>
        <taxon>Streptophyta</taxon>
        <taxon>Embryophyta</taxon>
        <taxon>Tracheophyta</taxon>
        <taxon>Spermatophyta</taxon>
        <taxon>Magnoliopsida</taxon>
        <taxon>eudicotyledons</taxon>
        <taxon>Gunneridae</taxon>
        <taxon>Pentapetalae</taxon>
        <taxon>asterids</taxon>
        <taxon>lamiids</taxon>
        <taxon>Lamiales</taxon>
        <taxon>Oleaceae</taxon>
        <taxon>Forsythieae</taxon>
        <taxon>Abeliophyllum</taxon>
    </lineage>
</organism>
<evidence type="ECO:0000313" key="3">
    <source>
        <dbReference type="EMBL" id="KAL2499046.1"/>
    </source>
</evidence>
<dbReference type="Pfam" id="PF13456">
    <property type="entry name" value="RVT_3"/>
    <property type="match status" value="1"/>
</dbReference>
<dbReference type="InterPro" id="IPR044730">
    <property type="entry name" value="RNase_H-like_dom_plant"/>
</dbReference>
<dbReference type="InterPro" id="IPR012337">
    <property type="entry name" value="RNaseH-like_sf"/>
</dbReference>
<dbReference type="InterPro" id="IPR036397">
    <property type="entry name" value="RNaseH_sf"/>
</dbReference>
<dbReference type="SUPFAM" id="SSF53098">
    <property type="entry name" value="Ribonuclease H-like"/>
    <property type="match status" value="1"/>
</dbReference>
<dbReference type="Proteomes" id="UP001604336">
    <property type="component" value="Unassembled WGS sequence"/>
</dbReference>
<evidence type="ECO:0000256" key="1">
    <source>
        <dbReference type="SAM" id="SignalP"/>
    </source>
</evidence>
<keyword evidence="4" id="KW-1185">Reference proteome</keyword>
<dbReference type="EMBL" id="JBFOLK010000007">
    <property type="protein sequence ID" value="KAL2499046.1"/>
    <property type="molecule type" value="Genomic_DNA"/>
</dbReference>
<dbReference type="AlphaFoldDB" id="A0ABD1SEG6"/>
<feature type="signal peptide" evidence="1">
    <location>
        <begin position="1"/>
        <end position="28"/>
    </location>
</feature>
<dbReference type="PANTHER" id="PTHR47723">
    <property type="entry name" value="OS05G0353850 PROTEIN"/>
    <property type="match status" value="1"/>
</dbReference>
<dbReference type="Gene3D" id="3.30.420.10">
    <property type="entry name" value="Ribonuclease H-like superfamily/Ribonuclease H"/>
    <property type="match status" value="1"/>
</dbReference>
<dbReference type="InterPro" id="IPR002156">
    <property type="entry name" value="RNaseH_domain"/>
</dbReference>